<keyword evidence="2" id="KW-0479">Metal-binding</keyword>
<keyword evidence="3" id="KW-0378">Hydrolase</keyword>
<evidence type="ECO:0000313" key="7">
    <source>
        <dbReference type="Proteomes" id="UP001296706"/>
    </source>
</evidence>
<dbReference type="PROSITE" id="PS00758">
    <property type="entry name" value="ARGE_DAPE_CPG2_1"/>
    <property type="match status" value="1"/>
</dbReference>
<keyword evidence="7" id="KW-1185">Reference proteome</keyword>
<dbReference type="Gene3D" id="3.30.70.360">
    <property type="match status" value="1"/>
</dbReference>
<dbReference type="Proteomes" id="UP001296706">
    <property type="component" value="Unassembled WGS sequence"/>
</dbReference>
<dbReference type="InterPro" id="IPR017150">
    <property type="entry name" value="Pept_M20_glutamate_carboxypep"/>
</dbReference>
<reference evidence="6 7" key="1">
    <citation type="submission" date="2020-04" db="EMBL/GenBank/DDBJ databases">
        <authorList>
            <person name="Klaysubun C."/>
            <person name="Duangmal K."/>
            <person name="Lipun K."/>
        </authorList>
    </citation>
    <scope>NUCLEOTIDE SEQUENCE [LARGE SCALE GENOMIC DNA]</scope>
    <source>
        <strain evidence="6 7">JCM 11839</strain>
    </source>
</reference>
<evidence type="ECO:0000313" key="6">
    <source>
        <dbReference type="EMBL" id="NMH79460.1"/>
    </source>
</evidence>
<sequence>MHAALPEMLADIEELVTCESPSADLAAVAASADAVARVGTRVLGVAPERLVAEGRSHLRWRLGDGPPRVLLLGHHDTVWPVGSLATHPFRVDAGVLRGPGCFDMKAGLVVGMHALRLAGATAPGRPGVTLLVTGDEELGSPTSRVLVEADAAGCAAALVLEAAADGGALKTERKGVSLYRITVTGRAAHAGLEPERGINATVELAHQLLAVHALADPGRGTTVTPTLMSAGSASNTVAASGEVTVDVRVRDTAEQRRVDAGIRALRPVLPGARVEVAGGPNRPPLAAAASEEPFGRAVRLAAELGLPPPARAAVGGGSDGNFTAGVGTPTLDGLGATGGGAHADDEHVVVADLPGRAALVAALVDDLLAGSPGGAARGRARTRTQP</sequence>
<dbReference type="InterPro" id="IPR050072">
    <property type="entry name" value="Peptidase_M20A"/>
</dbReference>
<dbReference type="SUPFAM" id="SSF55031">
    <property type="entry name" value="Bacterial exopeptidase dimerisation domain"/>
    <property type="match status" value="1"/>
</dbReference>
<name>A0ABX1RK55_9PSEU</name>
<dbReference type="Pfam" id="PF07687">
    <property type="entry name" value="M20_dimer"/>
    <property type="match status" value="1"/>
</dbReference>
<dbReference type="PIRSF" id="PIRSF037238">
    <property type="entry name" value="Carboxypeptidase_G2"/>
    <property type="match status" value="1"/>
</dbReference>
<evidence type="ECO:0000256" key="2">
    <source>
        <dbReference type="ARBA" id="ARBA00022723"/>
    </source>
</evidence>
<dbReference type="PANTHER" id="PTHR43808">
    <property type="entry name" value="ACETYLORNITHINE DEACETYLASE"/>
    <property type="match status" value="1"/>
</dbReference>
<dbReference type="InterPro" id="IPR036264">
    <property type="entry name" value="Bact_exopeptidase_dim_dom"/>
</dbReference>
<comment type="cofactor">
    <cofactor evidence="1">
        <name>Zn(2+)</name>
        <dbReference type="ChEBI" id="CHEBI:29105"/>
    </cofactor>
</comment>
<dbReference type="EMBL" id="JAAXKY010000068">
    <property type="protein sequence ID" value="NMH79460.1"/>
    <property type="molecule type" value="Genomic_DNA"/>
</dbReference>
<keyword evidence="4" id="KW-0862">Zinc</keyword>
<accession>A0ABX1RK55</accession>
<gene>
    <name evidence="6" type="ORF">HF577_20495</name>
</gene>
<dbReference type="PANTHER" id="PTHR43808:SF9">
    <property type="entry name" value="BLL0789 PROTEIN"/>
    <property type="match status" value="1"/>
</dbReference>
<protein>
    <submittedName>
        <fullName evidence="6">M20 family metallopeptidase</fullName>
    </submittedName>
</protein>
<dbReference type="SUPFAM" id="SSF53187">
    <property type="entry name" value="Zn-dependent exopeptidases"/>
    <property type="match status" value="1"/>
</dbReference>
<comment type="caution">
    <text evidence="6">The sequence shown here is derived from an EMBL/GenBank/DDBJ whole genome shotgun (WGS) entry which is preliminary data.</text>
</comment>
<evidence type="ECO:0000256" key="4">
    <source>
        <dbReference type="ARBA" id="ARBA00022833"/>
    </source>
</evidence>
<organism evidence="6 7">
    <name type="scientific">Pseudonocardia xinjiangensis</name>
    <dbReference type="NCBI Taxonomy" id="75289"/>
    <lineage>
        <taxon>Bacteria</taxon>
        <taxon>Bacillati</taxon>
        <taxon>Actinomycetota</taxon>
        <taxon>Actinomycetes</taxon>
        <taxon>Pseudonocardiales</taxon>
        <taxon>Pseudonocardiaceae</taxon>
        <taxon>Pseudonocardia</taxon>
    </lineage>
</organism>
<proteinExistence type="predicted"/>
<dbReference type="InterPro" id="IPR002933">
    <property type="entry name" value="Peptidase_M20"/>
</dbReference>
<evidence type="ECO:0000256" key="1">
    <source>
        <dbReference type="ARBA" id="ARBA00001947"/>
    </source>
</evidence>
<feature type="domain" description="Peptidase M20 dimerisation" evidence="5">
    <location>
        <begin position="171"/>
        <end position="262"/>
    </location>
</feature>
<dbReference type="Gene3D" id="3.40.630.10">
    <property type="entry name" value="Zn peptidases"/>
    <property type="match status" value="1"/>
</dbReference>
<dbReference type="InterPro" id="IPR011650">
    <property type="entry name" value="Peptidase_M20_dimer"/>
</dbReference>
<evidence type="ECO:0000256" key="3">
    <source>
        <dbReference type="ARBA" id="ARBA00022801"/>
    </source>
</evidence>
<dbReference type="InterPro" id="IPR001261">
    <property type="entry name" value="ArgE/DapE_CS"/>
</dbReference>
<evidence type="ECO:0000259" key="5">
    <source>
        <dbReference type="Pfam" id="PF07687"/>
    </source>
</evidence>
<dbReference type="Pfam" id="PF01546">
    <property type="entry name" value="Peptidase_M20"/>
    <property type="match status" value="1"/>
</dbReference>